<dbReference type="InterPro" id="IPR000792">
    <property type="entry name" value="Tscrpt_reg_LuxR_C"/>
</dbReference>
<protein>
    <submittedName>
        <fullName evidence="3">Response regulator transcription factor</fullName>
    </submittedName>
</protein>
<dbReference type="EMBL" id="VOSK01000013">
    <property type="protein sequence ID" value="MPR24868.1"/>
    <property type="molecule type" value="Genomic_DNA"/>
</dbReference>
<dbReference type="SUPFAM" id="SSF46894">
    <property type="entry name" value="C-terminal effector domain of the bipartite response regulators"/>
    <property type="match status" value="1"/>
</dbReference>
<evidence type="ECO:0000313" key="3">
    <source>
        <dbReference type="EMBL" id="MPR24868.1"/>
    </source>
</evidence>
<feature type="domain" description="HTH luxR-type" evidence="2">
    <location>
        <begin position="169"/>
        <end position="234"/>
    </location>
</feature>
<dbReference type="InterPro" id="IPR016032">
    <property type="entry name" value="Sig_transdc_resp-reg_C-effctor"/>
</dbReference>
<organism evidence="3 4">
    <name type="scientific">Microvirga tunisiensis</name>
    <dbReference type="NCBI Taxonomy" id="2108360"/>
    <lineage>
        <taxon>Bacteria</taxon>
        <taxon>Pseudomonadati</taxon>
        <taxon>Pseudomonadota</taxon>
        <taxon>Alphaproteobacteria</taxon>
        <taxon>Hyphomicrobiales</taxon>
        <taxon>Methylobacteriaceae</taxon>
        <taxon>Microvirga</taxon>
    </lineage>
</organism>
<dbReference type="PROSITE" id="PS00622">
    <property type="entry name" value="HTH_LUXR_1"/>
    <property type="match status" value="1"/>
</dbReference>
<evidence type="ECO:0000259" key="2">
    <source>
        <dbReference type="PROSITE" id="PS50043"/>
    </source>
</evidence>
<dbReference type="GO" id="GO:0006355">
    <property type="term" value="P:regulation of DNA-templated transcription"/>
    <property type="evidence" value="ECO:0007669"/>
    <property type="project" value="InterPro"/>
</dbReference>
<comment type="caution">
    <text evidence="3">The sequence shown here is derived from an EMBL/GenBank/DDBJ whole genome shotgun (WGS) entry which is preliminary data.</text>
</comment>
<keyword evidence="1" id="KW-0238">DNA-binding</keyword>
<dbReference type="AlphaFoldDB" id="A0A5N7MDY7"/>
<dbReference type="PANTHER" id="PTHR43214:SF42">
    <property type="entry name" value="TRANSCRIPTIONAL REGULATORY PROTEIN DESR"/>
    <property type="match status" value="1"/>
</dbReference>
<dbReference type="InterPro" id="IPR011006">
    <property type="entry name" value="CheY-like_superfamily"/>
</dbReference>
<dbReference type="OrthoDB" id="7826527at2"/>
<keyword evidence="4" id="KW-1185">Reference proteome</keyword>
<dbReference type="SUPFAM" id="SSF52172">
    <property type="entry name" value="CheY-like"/>
    <property type="match status" value="1"/>
</dbReference>
<proteinExistence type="predicted"/>
<gene>
    <name evidence="3" type="ORF">FS320_06380</name>
</gene>
<dbReference type="Pfam" id="PF00196">
    <property type="entry name" value="GerE"/>
    <property type="match status" value="1"/>
</dbReference>
<accession>A0A5N7MDY7</accession>
<dbReference type="PROSITE" id="PS50043">
    <property type="entry name" value="HTH_LUXR_2"/>
    <property type="match status" value="1"/>
</dbReference>
<dbReference type="PRINTS" id="PR00038">
    <property type="entry name" value="HTHLUXR"/>
</dbReference>
<dbReference type="SMART" id="SM00421">
    <property type="entry name" value="HTH_LUXR"/>
    <property type="match status" value="1"/>
</dbReference>
<dbReference type="Gene3D" id="3.40.50.2300">
    <property type="match status" value="1"/>
</dbReference>
<dbReference type="GO" id="GO:0003677">
    <property type="term" value="F:DNA binding"/>
    <property type="evidence" value="ECO:0007669"/>
    <property type="project" value="UniProtKB-KW"/>
</dbReference>
<name>A0A5N7MDY7_9HYPH</name>
<evidence type="ECO:0000256" key="1">
    <source>
        <dbReference type="ARBA" id="ARBA00023125"/>
    </source>
</evidence>
<dbReference type="CDD" id="cd06170">
    <property type="entry name" value="LuxR_C_like"/>
    <property type="match status" value="1"/>
</dbReference>
<reference evidence="3 4" key="1">
    <citation type="journal article" date="2019" name="Syst. Appl. Microbiol.">
        <title>Microvirga tunisiensis sp. nov., a root nodule symbiotic bacterium isolated from Lupinus micranthus and L. luteus grown in Northern Tunisia.</title>
        <authorList>
            <person name="Msaddak A."/>
            <person name="Rejili M."/>
            <person name="Duran D."/>
            <person name="Mars M."/>
            <person name="Palacios J.M."/>
            <person name="Ruiz-Argueso T."/>
            <person name="Rey L."/>
            <person name="Imperial J."/>
        </authorList>
    </citation>
    <scope>NUCLEOTIDE SEQUENCE [LARGE SCALE GENOMIC DNA]</scope>
    <source>
        <strain evidence="3 4">Lmie10</strain>
    </source>
</reference>
<evidence type="ECO:0000313" key="4">
    <source>
        <dbReference type="Proteomes" id="UP000403266"/>
    </source>
</evidence>
<dbReference type="RefSeq" id="WP_152710260.1">
    <property type="nucleotide sequence ID" value="NZ_VOSJ01000014.1"/>
</dbReference>
<dbReference type="PANTHER" id="PTHR43214">
    <property type="entry name" value="TWO-COMPONENT RESPONSE REGULATOR"/>
    <property type="match status" value="1"/>
</dbReference>
<dbReference type="InterPro" id="IPR039420">
    <property type="entry name" value="WalR-like"/>
</dbReference>
<dbReference type="Proteomes" id="UP000403266">
    <property type="component" value="Unassembled WGS sequence"/>
</dbReference>
<sequence>MSHLLPVTTVLGCKNSMLREGLRHILSSTRFRLHPENLTRGDITLDHAVQESPLLFILDANLYPSGLAEGIWPLKQQHTQARIVVLSDSFNLEGMKSAFQSGADGYCLATTGCEALIKYLDLVMLGEVVFPSAAFLAAISTRADELDLSKEAPTIKISSLQVAPASEGHDSPIRTLSSREAEILQCLMQGAPNKVIARKLDVAEATVKVHIKAILRKIRVANRTQAAMWAVNHLASNSADASWIQSGERLAAHSLR</sequence>